<gene>
    <name evidence="2" type="ORF">SAMN05443248_2050</name>
</gene>
<dbReference type="AlphaFoldDB" id="A0A1M5L100"/>
<protein>
    <submittedName>
        <fullName evidence="2">Uncharacterized protein</fullName>
    </submittedName>
</protein>
<evidence type="ECO:0000256" key="1">
    <source>
        <dbReference type="SAM" id="MobiDB-lite"/>
    </source>
</evidence>
<feature type="compositionally biased region" description="Polar residues" evidence="1">
    <location>
        <begin position="11"/>
        <end position="23"/>
    </location>
</feature>
<dbReference type="EMBL" id="LT670817">
    <property type="protein sequence ID" value="SHG58590.1"/>
    <property type="molecule type" value="Genomic_DNA"/>
</dbReference>
<accession>A0A1M5L100</accession>
<evidence type="ECO:0000313" key="3">
    <source>
        <dbReference type="Proteomes" id="UP000189796"/>
    </source>
</evidence>
<dbReference type="Proteomes" id="UP000189796">
    <property type="component" value="Chromosome I"/>
</dbReference>
<name>A0A1M5L100_9BRAD</name>
<feature type="region of interest" description="Disordered" evidence="1">
    <location>
        <begin position="1"/>
        <end position="24"/>
    </location>
</feature>
<evidence type="ECO:0000313" key="2">
    <source>
        <dbReference type="EMBL" id="SHG58590.1"/>
    </source>
</evidence>
<organism evidence="2 3">
    <name type="scientific">Bradyrhizobium erythrophlei</name>
    <dbReference type="NCBI Taxonomy" id="1437360"/>
    <lineage>
        <taxon>Bacteria</taxon>
        <taxon>Pseudomonadati</taxon>
        <taxon>Pseudomonadota</taxon>
        <taxon>Alphaproteobacteria</taxon>
        <taxon>Hyphomicrobiales</taxon>
        <taxon>Nitrobacteraceae</taxon>
        <taxon>Bradyrhizobium</taxon>
    </lineage>
</organism>
<sequence>MEAPHAIGAPATQSRSNPVSGRVSQKREYFKYPLEIIGYFAPEVAKLGGWRPSAESQTSF</sequence>
<proteinExistence type="predicted"/>
<reference evidence="2 3" key="1">
    <citation type="submission" date="2016-11" db="EMBL/GenBank/DDBJ databases">
        <authorList>
            <person name="Jaros S."/>
            <person name="Januszkiewicz K."/>
            <person name="Wedrychowicz H."/>
        </authorList>
    </citation>
    <scope>NUCLEOTIDE SEQUENCE [LARGE SCALE GENOMIC DNA]</scope>
    <source>
        <strain evidence="2 3">GAS138</strain>
    </source>
</reference>